<dbReference type="GO" id="GO:0005886">
    <property type="term" value="C:plasma membrane"/>
    <property type="evidence" value="ECO:0007669"/>
    <property type="project" value="UniProtKB-SubCell"/>
</dbReference>
<keyword evidence="2" id="KW-1003">Cell membrane</keyword>
<organism evidence="9 11">
    <name type="scientific">Mycolicibacterium mageritense</name>
    <name type="common">Mycobacterium mageritense</name>
    <dbReference type="NCBI Taxonomy" id="53462"/>
    <lineage>
        <taxon>Bacteria</taxon>
        <taxon>Bacillati</taxon>
        <taxon>Actinomycetota</taxon>
        <taxon>Actinomycetes</taxon>
        <taxon>Mycobacteriales</taxon>
        <taxon>Mycobacteriaceae</taxon>
        <taxon>Mycolicibacterium</taxon>
    </lineage>
</organism>
<evidence type="ECO:0000313" key="8">
    <source>
        <dbReference type="EMBL" id="BBX30884.1"/>
    </source>
</evidence>
<gene>
    <name evidence="9" type="ORF">hbim_07373</name>
    <name evidence="8" type="ORF">MMAGJ_01660</name>
</gene>
<keyword evidence="10" id="KW-1185">Reference proteome</keyword>
<evidence type="ECO:0000313" key="10">
    <source>
        <dbReference type="Proteomes" id="UP000465622"/>
    </source>
</evidence>
<dbReference type="EMBL" id="AP027452">
    <property type="protein sequence ID" value="BDY33395.1"/>
    <property type="molecule type" value="Genomic_DNA"/>
</dbReference>
<evidence type="ECO:0000256" key="6">
    <source>
        <dbReference type="SAM" id="Phobius"/>
    </source>
</evidence>
<accession>A0AAI8U3C3</accession>
<evidence type="ECO:0000256" key="2">
    <source>
        <dbReference type="ARBA" id="ARBA00022475"/>
    </source>
</evidence>
<dbReference type="PANTHER" id="PTHR40077">
    <property type="entry name" value="MEMBRANE PROTEIN-RELATED"/>
    <property type="match status" value="1"/>
</dbReference>
<keyword evidence="4 6" id="KW-1133">Transmembrane helix</keyword>
<feature type="transmembrane region" description="Helical" evidence="6">
    <location>
        <begin position="84"/>
        <end position="103"/>
    </location>
</feature>
<dbReference type="EMBL" id="AP022567">
    <property type="protein sequence ID" value="BBX30884.1"/>
    <property type="molecule type" value="Genomic_DNA"/>
</dbReference>
<evidence type="ECO:0000256" key="5">
    <source>
        <dbReference type="ARBA" id="ARBA00023136"/>
    </source>
</evidence>
<feature type="transmembrane region" description="Helical" evidence="6">
    <location>
        <begin position="57"/>
        <end position="78"/>
    </location>
</feature>
<dbReference type="AlphaFoldDB" id="A0AAI8U3C3"/>
<evidence type="ECO:0000259" key="7">
    <source>
        <dbReference type="Pfam" id="PF12823"/>
    </source>
</evidence>
<dbReference type="Pfam" id="PF12823">
    <property type="entry name" value="DUF3817"/>
    <property type="match status" value="1"/>
</dbReference>
<reference evidence="8" key="2">
    <citation type="submission" date="2020-02" db="EMBL/GenBank/DDBJ databases">
        <authorList>
            <person name="Matsumoto Y."/>
            <person name="Motooka D."/>
            <person name="Nakamura S."/>
        </authorList>
    </citation>
    <scope>NUCLEOTIDE SEQUENCE</scope>
    <source>
        <strain evidence="8">JCM 12375</strain>
    </source>
</reference>
<feature type="domain" description="DUF3817" evidence="7">
    <location>
        <begin position="25"/>
        <end position="107"/>
    </location>
</feature>
<sequence length="117" mass="13120">MTAPESSDAEVATPVESIRKALLGYRVMAWTTGIWLIALCYEMVLKYIVQVDNPPSWIGIVHGWVYFVYLLFTANLAVKVRWPIGKTIGVLLAGTIPLLGIIVEHFNTKELKDRFGL</sequence>
<dbReference type="NCBIfam" id="TIGR03954">
    <property type="entry name" value="integ_memb_HG"/>
    <property type="match status" value="1"/>
</dbReference>
<evidence type="ECO:0000313" key="11">
    <source>
        <dbReference type="Proteomes" id="UP001241092"/>
    </source>
</evidence>
<keyword evidence="3 6" id="KW-0812">Transmembrane</keyword>
<evidence type="ECO:0000256" key="3">
    <source>
        <dbReference type="ARBA" id="ARBA00022692"/>
    </source>
</evidence>
<dbReference type="InterPro" id="IPR023845">
    <property type="entry name" value="DUF3817_TM"/>
</dbReference>
<name>A0AAI8U3C3_MYCME</name>
<reference evidence="8 10" key="1">
    <citation type="journal article" date="2019" name="Emerg. Microbes Infect.">
        <title>Comprehensive subspecies identification of 175 nontuberculous mycobacteria species based on 7547 genomic profiles.</title>
        <authorList>
            <person name="Matsumoto Y."/>
            <person name="Kinjo T."/>
            <person name="Motooka D."/>
            <person name="Nabeya D."/>
            <person name="Jung N."/>
            <person name="Uechi K."/>
            <person name="Horii T."/>
            <person name="Iida T."/>
            <person name="Fujita J."/>
            <person name="Nakamura S."/>
        </authorList>
    </citation>
    <scope>NUCLEOTIDE SEQUENCE [LARGE SCALE GENOMIC DNA]</scope>
    <source>
        <strain evidence="8 10">JCM 12375</strain>
    </source>
</reference>
<comment type="subcellular location">
    <subcellularLocation>
        <location evidence="1">Cell membrane</location>
        <topology evidence="1">Multi-pass membrane protein</topology>
    </subcellularLocation>
</comment>
<evidence type="ECO:0000313" key="9">
    <source>
        <dbReference type="EMBL" id="BDY33395.1"/>
    </source>
</evidence>
<dbReference type="Proteomes" id="UP001241092">
    <property type="component" value="Chromosome"/>
</dbReference>
<keyword evidence="5 6" id="KW-0472">Membrane</keyword>
<reference evidence="9" key="3">
    <citation type="submission" date="2023-03" db="EMBL/GenBank/DDBJ databases">
        <title>Draft genome sequence of a Mycolicibacterium mageritense strain H4_3_1 isolated from a hybrid biological-inorganic system reactor.</title>
        <authorList>
            <person name="Feng X."/>
            <person name="Kazama D."/>
            <person name="Sato K."/>
            <person name="Kobayashi H."/>
        </authorList>
    </citation>
    <scope>NUCLEOTIDE SEQUENCE</scope>
    <source>
        <strain evidence="9">H4_3_1</strain>
    </source>
</reference>
<dbReference type="Proteomes" id="UP000465622">
    <property type="component" value="Chromosome"/>
</dbReference>
<feature type="transmembrane region" description="Helical" evidence="6">
    <location>
        <begin position="27"/>
        <end position="45"/>
    </location>
</feature>
<dbReference type="RefSeq" id="WP_036436067.1">
    <property type="nucleotide sequence ID" value="NZ_AP022567.1"/>
</dbReference>
<protein>
    <submittedName>
        <fullName evidence="8">Membrane protein</fullName>
    </submittedName>
</protein>
<evidence type="ECO:0000256" key="4">
    <source>
        <dbReference type="ARBA" id="ARBA00022989"/>
    </source>
</evidence>
<evidence type="ECO:0000256" key="1">
    <source>
        <dbReference type="ARBA" id="ARBA00004651"/>
    </source>
</evidence>
<dbReference type="PANTHER" id="PTHR40077:SF2">
    <property type="entry name" value="MEMBRANE PROTEIN"/>
    <property type="match status" value="1"/>
</dbReference>
<proteinExistence type="predicted"/>